<accession>A0A645B5G6</accession>
<sequence>MENGWGFPFAQGQESLAGLAARQEILTLGTETVTAVAGEQIELVVGYRVRQAQFPAILELDQRGGRHAVALAAGNVGGGDGVGAAEVVEDDQRIDGAARDAGEQAVAGAEGELCRVDVVARARA</sequence>
<dbReference type="AlphaFoldDB" id="A0A645B5G6"/>
<comment type="caution">
    <text evidence="1">The sequence shown here is derived from an EMBL/GenBank/DDBJ whole genome shotgun (WGS) entry which is preliminary data.</text>
</comment>
<name>A0A645B5G6_9ZZZZ</name>
<dbReference type="EMBL" id="VSSQ01017914">
    <property type="protein sequence ID" value="MPM60662.1"/>
    <property type="molecule type" value="Genomic_DNA"/>
</dbReference>
<gene>
    <name evidence="1" type="ORF">SDC9_107514</name>
</gene>
<reference evidence="1" key="1">
    <citation type="submission" date="2019-08" db="EMBL/GenBank/DDBJ databases">
        <authorList>
            <person name="Kucharzyk K."/>
            <person name="Murdoch R.W."/>
            <person name="Higgins S."/>
            <person name="Loffler F."/>
        </authorList>
    </citation>
    <scope>NUCLEOTIDE SEQUENCE</scope>
</reference>
<proteinExistence type="predicted"/>
<protein>
    <submittedName>
        <fullName evidence="1">Uncharacterized protein</fullName>
    </submittedName>
</protein>
<organism evidence="1">
    <name type="scientific">bioreactor metagenome</name>
    <dbReference type="NCBI Taxonomy" id="1076179"/>
    <lineage>
        <taxon>unclassified sequences</taxon>
        <taxon>metagenomes</taxon>
        <taxon>ecological metagenomes</taxon>
    </lineage>
</organism>
<evidence type="ECO:0000313" key="1">
    <source>
        <dbReference type="EMBL" id="MPM60662.1"/>
    </source>
</evidence>